<feature type="compositionally biased region" description="Low complexity" evidence="1">
    <location>
        <begin position="35"/>
        <end position="50"/>
    </location>
</feature>
<feature type="chain" id="PRO_5024293667" evidence="2">
    <location>
        <begin position="22"/>
        <end position="81"/>
    </location>
</feature>
<sequence>MRIIVNSAAVAAVSVVVLAGAAGQSAAEPSVRPGSAAPVSESTGSSSGSATPLLKALLCALSGGVTGSHETSPPTCYLPAA</sequence>
<feature type="region of interest" description="Disordered" evidence="1">
    <location>
        <begin position="23"/>
        <end position="50"/>
    </location>
</feature>
<dbReference type="EMBL" id="VBUT01000007">
    <property type="protein sequence ID" value="TLF75937.1"/>
    <property type="molecule type" value="Genomic_DNA"/>
</dbReference>
<keyword evidence="2" id="KW-0732">Signal</keyword>
<dbReference type="AlphaFoldDB" id="A0A5R8NMT6"/>
<evidence type="ECO:0000256" key="2">
    <source>
        <dbReference type="SAM" id="SignalP"/>
    </source>
</evidence>
<reference evidence="3 4" key="1">
    <citation type="submission" date="2019-05" db="EMBL/GenBank/DDBJ databases">
        <title>Genomes sequences of two Nocardia cyriacigeorgica environmental isolates, type strains Nocardia asteroides ATCC 19247 and Nocardia cyriacigeorgica DSM 44484.</title>
        <authorList>
            <person name="Vautrin F."/>
            <person name="Bergeron E."/>
            <person name="Dubost A."/>
            <person name="Abrouk D."/>
            <person name="Rodriguez Nava V."/>
            <person name="Pujic P."/>
        </authorList>
    </citation>
    <scope>NUCLEOTIDE SEQUENCE [LARGE SCALE GENOMIC DNA]</scope>
    <source>
        <strain evidence="3 4">EML 446</strain>
    </source>
</reference>
<evidence type="ECO:0000256" key="1">
    <source>
        <dbReference type="SAM" id="MobiDB-lite"/>
    </source>
</evidence>
<evidence type="ECO:0000313" key="3">
    <source>
        <dbReference type="EMBL" id="TLF75937.1"/>
    </source>
</evidence>
<accession>A0A5R8NMT6</accession>
<dbReference type="RefSeq" id="WP_138449554.1">
    <property type="nucleotide sequence ID" value="NZ_VBUT01000007.1"/>
</dbReference>
<proteinExistence type="predicted"/>
<protein>
    <submittedName>
        <fullName evidence="3">Uncharacterized protein</fullName>
    </submittedName>
</protein>
<evidence type="ECO:0000313" key="4">
    <source>
        <dbReference type="Proteomes" id="UP000306378"/>
    </source>
</evidence>
<dbReference type="Proteomes" id="UP000306378">
    <property type="component" value="Unassembled WGS sequence"/>
</dbReference>
<name>A0A5R8NMT6_9NOCA</name>
<comment type="caution">
    <text evidence="3">The sequence shown here is derived from an EMBL/GenBank/DDBJ whole genome shotgun (WGS) entry which is preliminary data.</text>
</comment>
<feature type="signal peptide" evidence="2">
    <location>
        <begin position="1"/>
        <end position="21"/>
    </location>
</feature>
<organism evidence="3 4">
    <name type="scientific">Nocardia cyriacigeorgica</name>
    <dbReference type="NCBI Taxonomy" id="135487"/>
    <lineage>
        <taxon>Bacteria</taxon>
        <taxon>Bacillati</taxon>
        <taxon>Actinomycetota</taxon>
        <taxon>Actinomycetes</taxon>
        <taxon>Mycobacteriales</taxon>
        <taxon>Nocardiaceae</taxon>
        <taxon>Nocardia</taxon>
    </lineage>
</organism>
<gene>
    <name evidence="3" type="ORF">FEK34_19490</name>
</gene>